<evidence type="ECO:0008006" key="3">
    <source>
        <dbReference type="Google" id="ProtNLM"/>
    </source>
</evidence>
<dbReference type="GeneID" id="98157206"/>
<reference evidence="1 2" key="1">
    <citation type="submission" date="2024-07" db="EMBL/GenBank/DDBJ databases">
        <title>Section-level genome sequencing and comparative genomics of Aspergillus sections Usti and Cavernicolus.</title>
        <authorList>
            <consortium name="Lawrence Berkeley National Laboratory"/>
            <person name="Nybo J.L."/>
            <person name="Vesth T.C."/>
            <person name="Theobald S."/>
            <person name="Frisvad J.C."/>
            <person name="Larsen T.O."/>
            <person name="Kjaerboelling I."/>
            <person name="Rothschild-Mancinelli K."/>
            <person name="Lyhne E.K."/>
            <person name="Kogle M.E."/>
            <person name="Barry K."/>
            <person name="Clum A."/>
            <person name="Na H."/>
            <person name="Ledsgaard L."/>
            <person name="Lin J."/>
            <person name="Lipzen A."/>
            <person name="Kuo A."/>
            <person name="Riley R."/>
            <person name="Mondo S."/>
            <person name="LaButti K."/>
            <person name="Haridas S."/>
            <person name="Pangalinan J."/>
            <person name="Salamov A.A."/>
            <person name="Simmons B.A."/>
            <person name="Magnuson J.K."/>
            <person name="Chen J."/>
            <person name="Drula E."/>
            <person name="Henrissat B."/>
            <person name="Wiebenga A."/>
            <person name="Lubbers R.J."/>
            <person name="Gomes A.C."/>
            <person name="Macurrencykelacurrency M.R."/>
            <person name="Stajich J."/>
            <person name="Grigoriev I.V."/>
            <person name="Mortensen U.H."/>
            <person name="De vries R.P."/>
            <person name="Baker S.E."/>
            <person name="Andersen M.R."/>
        </authorList>
    </citation>
    <scope>NUCLEOTIDE SEQUENCE [LARGE SCALE GENOMIC DNA]</scope>
    <source>
        <strain evidence="1 2">CBS 756.74</strain>
    </source>
</reference>
<protein>
    <recommendedName>
        <fullName evidence="3">HNH nuclease domain-containing protein</fullName>
    </recommendedName>
</protein>
<accession>A0ABR4JE70</accession>
<evidence type="ECO:0000313" key="1">
    <source>
        <dbReference type="EMBL" id="KAL2838343.1"/>
    </source>
</evidence>
<proteinExistence type="predicted"/>
<keyword evidence="2" id="KW-1185">Reference proteome</keyword>
<name>A0ABR4JE70_9EURO</name>
<dbReference type="EMBL" id="JBFXLR010000086">
    <property type="protein sequence ID" value="KAL2838343.1"/>
    <property type="molecule type" value="Genomic_DNA"/>
</dbReference>
<evidence type="ECO:0000313" key="2">
    <source>
        <dbReference type="Proteomes" id="UP001610444"/>
    </source>
</evidence>
<organism evidence="1 2">
    <name type="scientific">Aspergillus pseudodeflectus</name>
    <dbReference type="NCBI Taxonomy" id="176178"/>
    <lineage>
        <taxon>Eukaryota</taxon>
        <taxon>Fungi</taxon>
        <taxon>Dikarya</taxon>
        <taxon>Ascomycota</taxon>
        <taxon>Pezizomycotina</taxon>
        <taxon>Eurotiomycetes</taxon>
        <taxon>Eurotiomycetidae</taxon>
        <taxon>Eurotiales</taxon>
        <taxon>Aspergillaceae</taxon>
        <taxon>Aspergillus</taxon>
        <taxon>Aspergillus subgen. Nidulantes</taxon>
    </lineage>
</organism>
<gene>
    <name evidence="1" type="ORF">BJX68DRAFT_249077</name>
</gene>
<sequence length="493" mass="55679">MRLLTHLTTAISIPSLFTTMSSPPFCPRESHPPIEAIQFDYDLCANLHNQIFKIGWLASAPGRTPESAPSQTWWEYFAPPPDFANRLNDDLVQFLQRAYFHTDAPEFFYFLSGLNYPKNLLDDGWIRDRGDDRYALLYRATGFKMGDEMGVIFDQHTNKAAFVADFEDMTPILDYGYGWKPLEDIFQAYLEMREEGKVEVSSPDGTWKRESSSDSIGPWLWHDYTDVDVKKSALAFKRLIDAIEARISSGQTASSDSAQDRGTFALPWADLSALDAAHILPGTFARAFCEETAKFTISFRYIAPGIRIATVDELIAQPHHEGYSQKPWYATNSMRDMPVLLFRADDPTLASNDAVPERGTWLYNDGQSIPAGVYTNTAGGMNQVFQNGCRLILPFTFGSNGWARLSDLEVFGMSPLDDNANPADVNWDLYQPGYNGFGPLHSVQLHKVLINWAERVESGDWEVTEHGVGGGLDIFREADTEHGWKKYWIPLTW</sequence>
<comment type="caution">
    <text evidence="1">The sequence shown here is derived from an EMBL/GenBank/DDBJ whole genome shotgun (WGS) entry which is preliminary data.</text>
</comment>
<dbReference type="Proteomes" id="UP001610444">
    <property type="component" value="Unassembled WGS sequence"/>
</dbReference>
<dbReference type="RefSeq" id="XP_070892970.1">
    <property type="nucleotide sequence ID" value="XM_071042042.1"/>
</dbReference>